<evidence type="ECO:0000256" key="2">
    <source>
        <dbReference type="ARBA" id="ARBA00023002"/>
    </source>
</evidence>
<sequence>MSPAEHDLLVIGSGPAGLTAGLYAHRSGIDVFMLGGDTPGGQVTMHYKVENFPGFPGGVTGADLMTRWLRQVIDETDSMPVSESVKGVDFSRPAKEVHTESATYRGRAVVIATGAGPRRMDVPGESEFQGKGVFYCATCDAPLLRTMSRRRAVVVGGGDTALHTSLALLPHAESVTIITRGERLRAKPALIKRILKNKNVQVLVNLSVKAVIGDVATTALLLEKKDTGEFEKFPVEAVFVGIGQSPNTSFLGGALHLSADGSIVTDSSLQTSIPGIFAAGDVRETPLRQIVTAAADGALAAHNAVQYLQITGG</sequence>
<dbReference type="PRINTS" id="PR00469">
    <property type="entry name" value="PNDRDTASEII"/>
</dbReference>
<keyword evidence="1" id="KW-0285">Flavoprotein</keyword>
<evidence type="ECO:0000313" key="5">
    <source>
        <dbReference type="Proteomes" id="UP000807825"/>
    </source>
</evidence>
<dbReference type="Proteomes" id="UP000807825">
    <property type="component" value="Unassembled WGS sequence"/>
</dbReference>
<reference evidence="4" key="1">
    <citation type="submission" date="2020-07" db="EMBL/GenBank/DDBJ databases">
        <title>Huge and variable diversity of episymbiotic CPR bacteria and DPANN archaea in groundwater ecosystems.</title>
        <authorList>
            <person name="He C.Y."/>
            <person name="Keren R."/>
            <person name="Whittaker M."/>
            <person name="Farag I.F."/>
            <person name="Doudna J."/>
            <person name="Cate J.H.D."/>
            <person name="Banfield J.F."/>
        </authorList>
    </citation>
    <scope>NUCLEOTIDE SEQUENCE</scope>
    <source>
        <strain evidence="4">NC_groundwater_1664_Pr3_B-0.1um_52_9</strain>
    </source>
</reference>
<feature type="domain" description="FAD/NAD(P)-binding" evidence="3">
    <location>
        <begin position="7"/>
        <end position="297"/>
    </location>
</feature>
<dbReference type="PANTHER" id="PTHR48105">
    <property type="entry name" value="THIOREDOXIN REDUCTASE 1-RELATED-RELATED"/>
    <property type="match status" value="1"/>
</dbReference>
<dbReference type="InterPro" id="IPR036188">
    <property type="entry name" value="FAD/NAD-bd_sf"/>
</dbReference>
<dbReference type="SUPFAM" id="SSF51905">
    <property type="entry name" value="FAD/NAD(P)-binding domain"/>
    <property type="match status" value="1"/>
</dbReference>
<dbReference type="AlphaFoldDB" id="A0A9D6V8J8"/>
<keyword evidence="2" id="KW-0560">Oxidoreductase</keyword>
<evidence type="ECO:0000256" key="1">
    <source>
        <dbReference type="ARBA" id="ARBA00022630"/>
    </source>
</evidence>
<organism evidence="4 5">
    <name type="scientific">Desulfomonile tiedjei</name>
    <dbReference type="NCBI Taxonomy" id="2358"/>
    <lineage>
        <taxon>Bacteria</taxon>
        <taxon>Pseudomonadati</taxon>
        <taxon>Thermodesulfobacteriota</taxon>
        <taxon>Desulfomonilia</taxon>
        <taxon>Desulfomonilales</taxon>
        <taxon>Desulfomonilaceae</taxon>
        <taxon>Desulfomonile</taxon>
    </lineage>
</organism>
<gene>
    <name evidence="4" type="ORF">HY912_24700</name>
</gene>
<dbReference type="PRINTS" id="PR00368">
    <property type="entry name" value="FADPNR"/>
</dbReference>
<dbReference type="InterPro" id="IPR050097">
    <property type="entry name" value="Ferredoxin-NADP_redctase_2"/>
</dbReference>
<evidence type="ECO:0000259" key="3">
    <source>
        <dbReference type="Pfam" id="PF07992"/>
    </source>
</evidence>
<dbReference type="Pfam" id="PF07992">
    <property type="entry name" value="Pyr_redox_2"/>
    <property type="match status" value="1"/>
</dbReference>
<dbReference type="InterPro" id="IPR023753">
    <property type="entry name" value="FAD/NAD-binding_dom"/>
</dbReference>
<dbReference type="GO" id="GO:0016491">
    <property type="term" value="F:oxidoreductase activity"/>
    <property type="evidence" value="ECO:0007669"/>
    <property type="project" value="UniProtKB-KW"/>
</dbReference>
<comment type="caution">
    <text evidence="4">The sequence shown here is derived from an EMBL/GenBank/DDBJ whole genome shotgun (WGS) entry which is preliminary data.</text>
</comment>
<protein>
    <submittedName>
        <fullName evidence="4">FAD-dependent oxidoreductase</fullName>
    </submittedName>
</protein>
<dbReference type="EMBL" id="JACRDE010000642">
    <property type="protein sequence ID" value="MBI5252708.1"/>
    <property type="molecule type" value="Genomic_DNA"/>
</dbReference>
<proteinExistence type="predicted"/>
<name>A0A9D6V8J8_9BACT</name>
<accession>A0A9D6V8J8</accession>
<evidence type="ECO:0000313" key="4">
    <source>
        <dbReference type="EMBL" id="MBI5252708.1"/>
    </source>
</evidence>
<dbReference type="Gene3D" id="3.50.50.60">
    <property type="entry name" value="FAD/NAD(P)-binding domain"/>
    <property type="match status" value="2"/>
</dbReference>